<accession>A0ABN6YG20</accession>
<evidence type="ECO:0000313" key="3">
    <source>
        <dbReference type="EMBL" id="BDZ54368.1"/>
    </source>
</evidence>
<reference evidence="4" key="1">
    <citation type="journal article" date="2019" name="Int. J. Syst. Evol. Microbiol.">
        <title>The Global Catalogue of Microorganisms (GCM) 10K type strain sequencing project: providing services to taxonomists for standard genome sequencing and annotation.</title>
        <authorList>
            <consortium name="The Broad Institute Genomics Platform"/>
            <consortium name="The Broad Institute Genome Sequencing Center for Infectious Disease"/>
            <person name="Wu L."/>
            <person name="Ma J."/>
        </authorList>
    </citation>
    <scope>NUCLEOTIDE SEQUENCE [LARGE SCALE GENOMIC DNA]</scope>
    <source>
        <strain evidence="4">NBRC 109019</strain>
    </source>
</reference>
<keyword evidence="2" id="KW-0812">Transmembrane</keyword>
<organism evidence="3 4">
    <name type="scientific">Agromyces marinus</name>
    <dbReference type="NCBI Taxonomy" id="1389020"/>
    <lineage>
        <taxon>Bacteria</taxon>
        <taxon>Bacillati</taxon>
        <taxon>Actinomycetota</taxon>
        <taxon>Actinomycetes</taxon>
        <taxon>Micrococcales</taxon>
        <taxon>Microbacteriaceae</taxon>
        <taxon>Agromyces</taxon>
    </lineage>
</organism>
<sequence length="157" mass="17260">MWIPYLAIAAVTLSIGALVFIVFTTIPVKADVVAAVAPSSEDERKRVERNTFSETLATVMPSGYTGWVQRKIIYAGRATSWTVGGFLIVRLIVSIVAVLIIIGAVALSAELPPHHRHRVRSPDLLRAGDHAQQSSRRSTDRHPARTPRHARPDDHRG</sequence>
<keyword evidence="2" id="KW-1133">Transmembrane helix</keyword>
<feature type="transmembrane region" description="Helical" evidence="2">
    <location>
        <begin position="87"/>
        <end position="109"/>
    </location>
</feature>
<dbReference type="EMBL" id="AP027734">
    <property type="protein sequence ID" value="BDZ54368.1"/>
    <property type="molecule type" value="Genomic_DNA"/>
</dbReference>
<name>A0ABN6YG20_9MICO</name>
<evidence type="ECO:0000313" key="4">
    <source>
        <dbReference type="Proteomes" id="UP001321477"/>
    </source>
</evidence>
<feature type="region of interest" description="Disordered" evidence="1">
    <location>
        <begin position="118"/>
        <end position="157"/>
    </location>
</feature>
<protein>
    <submittedName>
        <fullName evidence="3">Uncharacterized protein</fullName>
    </submittedName>
</protein>
<dbReference type="Proteomes" id="UP001321477">
    <property type="component" value="Chromosome"/>
</dbReference>
<keyword evidence="4" id="KW-1185">Reference proteome</keyword>
<proteinExistence type="predicted"/>
<feature type="compositionally biased region" description="Basic and acidic residues" evidence="1">
    <location>
        <begin position="120"/>
        <end position="129"/>
    </location>
</feature>
<keyword evidence="2" id="KW-0472">Membrane</keyword>
<evidence type="ECO:0000256" key="2">
    <source>
        <dbReference type="SAM" id="Phobius"/>
    </source>
</evidence>
<evidence type="ECO:0000256" key="1">
    <source>
        <dbReference type="SAM" id="MobiDB-lite"/>
    </source>
</evidence>
<gene>
    <name evidence="3" type="ORF">GCM10025870_14410</name>
</gene>
<dbReference type="RefSeq" id="WP_286329586.1">
    <property type="nucleotide sequence ID" value="NZ_AP027734.1"/>
</dbReference>